<evidence type="ECO:0000313" key="3">
    <source>
        <dbReference type="Proteomes" id="UP000077245"/>
    </source>
</evidence>
<organism evidence="2 3">
    <name type="scientific">Methanobrevibacter curvatus</name>
    <dbReference type="NCBI Taxonomy" id="49547"/>
    <lineage>
        <taxon>Archaea</taxon>
        <taxon>Methanobacteriati</taxon>
        <taxon>Methanobacteriota</taxon>
        <taxon>Methanomada group</taxon>
        <taxon>Methanobacteria</taxon>
        <taxon>Methanobacteriales</taxon>
        <taxon>Methanobacteriaceae</taxon>
        <taxon>Methanobrevibacter</taxon>
    </lineage>
</organism>
<reference evidence="2 3" key="1">
    <citation type="submission" date="2016-04" db="EMBL/GenBank/DDBJ databases">
        <title>Genome sequence of Methanobrevibacter curvatus DSM 11111.</title>
        <authorList>
            <person name="Poehlein A."/>
            <person name="Seedorf H."/>
            <person name="Daniel R."/>
        </authorList>
    </citation>
    <scope>NUCLEOTIDE SEQUENCE [LARGE SCALE GENOMIC DNA]</scope>
    <source>
        <strain evidence="2 3">DSM 11111</strain>
    </source>
</reference>
<keyword evidence="3" id="KW-1185">Reference proteome</keyword>
<feature type="transmembrane region" description="Helical" evidence="1">
    <location>
        <begin position="12"/>
        <end position="30"/>
    </location>
</feature>
<dbReference type="AlphaFoldDB" id="A0A166AYQ7"/>
<keyword evidence="1" id="KW-0472">Membrane</keyword>
<accession>A0A166AYQ7</accession>
<dbReference type="EMBL" id="LWMV01000164">
    <property type="protein sequence ID" value="KZX12639.1"/>
    <property type="molecule type" value="Genomic_DNA"/>
</dbReference>
<protein>
    <submittedName>
        <fullName evidence="2">Uncharacterized protein</fullName>
    </submittedName>
</protein>
<proteinExistence type="predicted"/>
<sequence length="247" mass="28189">MDKENGVKMERSSWVVIGIAIILLFGFYLWGVTQFSLIEPVGRLTVTKVGNPDIFPQHSNAKVLSEYAAKSGSKCVLIVHYGGDSNYRHFHEDDDNILAPDGVNVLELAFVDPSTYKTYVDWGEVFSSFIFGIPEDRYDYKADGEYFDTLDEALNYIDGLAKDRGQVGPIPMFYHGTVRADNPYMNPGCGFPLYTQIAWKQYGRFGAYFYIVKGLIWPFVSNKYYPYEISHLSSLQFLYNSGRLNYQ</sequence>
<dbReference type="Proteomes" id="UP000077245">
    <property type="component" value="Unassembled WGS sequence"/>
</dbReference>
<dbReference type="PATRIC" id="fig|49547.3.peg.1037"/>
<evidence type="ECO:0000313" key="2">
    <source>
        <dbReference type="EMBL" id="KZX12639.1"/>
    </source>
</evidence>
<comment type="caution">
    <text evidence="2">The sequence shown here is derived from an EMBL/GenBank/DDBJ whole genome shotgun (WGS) entry which is preliminary data.</text>
</comment>
<name>A0A166AYQ7_9EURY</name>
<keyword evidence="1" id="KW-0812">Transmembrane</keyword>
<gene>
    <name evidence="2" type="ORF">MBCUR_09680</name>
</gene>
<keyword evidence="1" id="KW-1133">Transmembrane helix</keyword>
<evidence type="ECO:0000256" key="1">
    <source>
        <dbReference type="SAM" id="Phobius"/>
    </source>
</evidence>